<evidence type="ECO:0000259" key="3">
    <source>
        <dbReference type="Pfam" id="PF25975"/>
    </source>
</evidence>
<evidence type="ECO:0000313" key="4">
    <source>
        <dbReference type="EMBL" id="MBB3873575.1"/>
    </source>
</evidence>
<accession>A0A7W6A894</accession>
<dbReference type="AlphaFoldDB" id="A0A7W6A894"/>
<name>A0A7W6A894_9CAUL</name>
<dbReference type="GO" id="GO:0022857">
    <property type="term" value="F:transmembrane transporter activity"/>
    <property type="evidence" value="ECO:0007669"/>
    <property type="project" value="InterPro"/>
</dbReference>
<dbReference type="Gene3D" id="2.40.30.170">
    <property type="match status" value="1"/>
</dbReference>
<dbReference type="EMBL" id="JACIDA010000003">
    <property type="protein sequence ID" value="MBB3873575.1"/>
    <property type="molecule type" value="Genomic_DNA"/>
</dbReference>
<sequence length="383" mass="38274">MTLKKHWLMSGAAVVIALGAGFGAARLMERPPAEADHAEADGHADPSAEAAFVALTPQAAARAGVSVVAVQRGGGAELKLPGRVAFAPGAEAVVDAPLGGAVVRVHVGLGDRVAAGSPLITVRSPDGAASRADADAAGATVEAARAAERRDRTLFEQGWVSQARLDVTAAETRRAEAQHRAARARVGAFGAPGSDGLTVVRSPIAGVVTRLSAAPGQVLHEEALQVAAVADPGRVELLFEAPPAAAAILKVGDRLESTVAGSRVVSGVVIAIAPANANGVVIVRARPSGDAPPAGSVVSARVSAGAGTGTPVAPLDAVQTLEGTPSVFVQENGGFRARPVVTGRTSDGRIEIVSGLTDGERIAGAGAFLLKAELAKGEAEHGH</sequence>
<dbReference type="Proteomes" id="UP000532936">
    <property type="component" value="Unassembled WGS sequence"/>
</dbReference>
<dbReference type="NCBIfam" id="TIGR01730">
    <property type="entry name" value="RND_mfp"/>
    <property type="match status" value="1"/>
</dbReference>
<dbReference type="RefSeq" id="WP_183198448.1">
    <property type="nucleotide sequence ID" value="NZ_JACIDA010000003.1"/>
</dbReference>
<evidence type="ECO:0000256" key="1">
    <source>
        <dbReference type="ARBA" id="ARBA00009477"/>
    </source>
</evidence>
<dbReference type="Gene3D" id="2.40.420.20">
    <property type="match status" value="1"/>
</dbReference>
<evidence type="ECO:0000256" key="2">
    <source>
        <dbReference type="ARBA" id="ARBA00022448"/>
    </source>
</evidence>
<reference evidence="4 5" key="1">
    <citation type="submission" date="2020-08" db="EMBL/GenBank/DDBJ databases">
        <title>Genomic Encyclopedia of Type Strains, Phase IV (KMG-IV): sequencing the most valuable type-strain genomes for metagenomic binning, comparative biology and taxonomic classification.</title>
        <authorList>
            <person name="Goeker M."/>
        </authorList>
    </citation>
    <scope>NUCLEOTIDE SEQUENCE [LARGE SCALE GENOMIC DNA]</scope>
    <source>
        <strain evidence="4 5">DSM 14878</strain>
    </source>
</reference>
<organism evidence="4 5">
    <name type="scientific">Brevundimonas mediterranea</name>
    <dbReference type="NCBI Taxonomy" id="74329"/>
    <lineage>
        <taxon>Bacteria</taxon>
        <taxon>Pseudomonadati</taxon>
        <taxon>Pseudomonadota</taxon>
        <taxon>Alphaproteobacteria</taxon>
        <taxon>Caulobacterales</taxon>
        <taxon>Caulobacteraceae</taxon>
        <taxon>Brevundimonas</taxon>
    </lineage>
</organism>
<dbReference type="GO" id="GO:0030313">
    <property type="term" value="C:cell envelope"/>
    <property type="evidence" value="ECO:0007669"/>
    <property type="project" value="TreeGrafter"/>
</dbReference>
<proteinExistence type="inferred from homology"/>
<dbReference type="GO" id="GO:0016020">
    <property type="term" value="C:membrane"/>
    <property type="evidence" value="ECO:0007669"/>
    <property type="project" value="InterPro"/>
</dbReference>
<dbReference type="InterPro" id="IPR058649">
    <property type="entry name" value="CzcB_C"/>
</dbReference>
<gene>
    <name evidence="4" type="ORF">GGR11_003137</name>
</gene>
<dbReference type="GO" id="GO:0060003">
    <property type="term" value="P:copper ion export"/>
    <property type="evidence" value="ECO:0007669"/>
    <property type="project" value="TreeGrafter"/>
</dbReference>
<comment type="caution">
    <text evidence="4">The sequence shown here is derived from an EMBL/GenBank/DDBJ whole genome shotgun (WGS) entry which is preliminary data.</text>
</comment>
<dbReference type="PANTHER" id="PTHR30097:SF4">
    <property type="entry name" value="SLR6042 PROTEIN"/>
    <property type="match status" value="1"/>
</dbReference>
<dbReference type="FunFam" id="2.40.420.20:FF:000006">
    <property type="entry name" value="RND family efflux transporter MFP subunit"/>
    <property type="match status" value="1"/>
</dbReference>
<comment type="similarity">
    <text evidence="1">Belongs to the membrane fusion protein (MFP) (TC 8.A.1) family.</text>
</comment>
<evidence type="ECO:0000313" key="5">
    <source>
        <dbReference type="Proteomes" id="UP000532936"/>
    </source>
</evidence>
<dbReference type="InterPro" id="IPR051909">
    <property type="entry name" value="MFP_Cation_Efflux"/>
</dbReference>
<dbReference type="GO" id="GO:0015679">
    <property type="term" value="P:plasma membrane copper ion transport"/>
    <property type="evidence" value="ECO:0007669"/>
    <property type="project" value="TreeGrafter"/>
</dbReference>
<keyword evidence="2" id="KW-0813">Transport</keyword>
<dbReference type="Gene3D" id="1.10.287.470">
    <property type="entry name" value="Helix hairpin bin"/>
    <property type="match status" value="1"/>
</dbReference>
<dbReference type="InterPro" id="IPR006143">
    <property type="entry name" value="RND_pump_MFP"/>
</dbReference>
<dbReference type="Gene3D" id="2.40.50.100">
    <property type="match status" value="1"/>
</dbReference>
<dbReference type="SUPFAM" id="SSF111369">
    <property type="entry name" value="HlyD-like secretion proteins"/>
    <property type="match status" value="1"/>
</dbReference>
<dbReference type="Pfam" id="PF25975">
    <property type="entry name" value="CzcB_C"/>
    <property type="match status" value="1"/>
</dbReference>
<dbReference type="PANTHER" id="PTHR30097">
    <property type="entry name" value="CATION EFFLUX SYSTEM PROTEIN CUSB"/>
    <property type="match status" value="1"/>
</dbReference>
<feature type="domain" description="CzcB-like C-terminal circularly permuted SH3-like" evidence="3">
    <location>
        <begin position="314"/>
        <end position="371"/>
    </location>
</feature>
<protein>
    <submittedName>
        <fullName evidence="4">Cobalt-zinc-cadmium efflux system membrane fusion protein</fullName>
    </submittedName>
</protein>